<feature type="compositionally biased region" description="Low complexity" evidence="1">
    <location>
        <begin position="165"/>
        <end position="174"/>
    </location>
</feature>
<name>A0A8H6M0D7_9AGAR</name>
<keyword evidence="3" id="KW-1185">Reference proteome</keyword>
<evidence type="ECO:0000313" key="2">
    <source>
        <dbReference type="EMBL" id="KAF6750768.1"/>
    </source>
</evidence>
<feature type="region of interest" description="Disordered" evidence="1">
    <location>
        <begin position="235"/>
        <end position="275"/>
    </location>
</feature>
<proteinExistence type="predicted"/>
<dbReference type="EMBL" id="JACGCI010000054">
    <property type="protein sequence ID" value="KAF6750768.1"/>
    <property type="molecule type" value="Genomic_DNA"/>
</dbReference>
<dbReference type="AlphaFoldDB" id="A0A8H6M0D7"/>
<sequence>MNTTANTSGNRESREPMPQPTRQAAARREPKAIPNTVTAVRNARASWSMPSSSALLPTLDLLSVNGNPVPPLPSRLSNTGMRMNVGSANAHGSSSSLPSSLPRIGNFGNPLRGELSPAAAPVPPTLSINIGRTPDMDIDSPISPTAPHILIPPVPTTPGRSYNALPLPSSSSPSKRFPQYSILRLPTTPKSPSKRSDLPPPTVLPEFAPDRPKRKRSEANLRPYTVTAQAIELLASPGKRVPRSPARKKVKVARPRQGAEGAEGRKAASKGAGRRAKAGALGFLGPRKLDFGGPLWVSGESPGGAIASAPSRNATASAGLSRLNAAAGPSMAARSEAERAFVPVNEETHSMDVVFLDDADHGVI</sequence>
<dbReference type="Proteomes" id="UP000521943">
    <property type="component" value="Unassembled WGS sequence"/>
</dbReference>
<feature type="region of interest" description="Disordered" evidence="1">
    <location>
        <begin position="143"/>
        <end position="222"/>
    </location>
</feature>
<dbReference type="OrthoDB" id="10456628at2759"/>
<feature type="region of interest" description="Disordered" evidence="1">
    <location>
        <begin position="1"/>
        <end position="35"/>
    </location>
</feature>
<evidence type="ECO:0000256" key="1">
    <source>
        <dbReference type="SAM" id="MobiDB-lite"/>
    </source>
</evidence>
<organism evidence="2 3">
    <name type="scientific">Ephemerocybe angulata</name>
    <dbReference type="NCBI Taxonomy" id="980116"/>
    <lineage>
        <taxon>Eukaryota</taxon>
        <taxon>Fungi</taxon>
        <taxon>Dikarya</taxon>
        <taxon>Basidiomycota</taxon>
        <taxon>Agaricomycotina</taxon>
        <taxon>Agaricomycetes</taxon>
        <taxon>Agaricomycetidae</taxon>
        <taxon>Agaricales</taxon>
        <taxon>Agaricineae</taxon>
        <taxon>Psathyrellaceae</taxon>
        <taxon>Ephemerocybe</taxon>
    </lineage>
</organism>
<gene>
    <name evidence="2" type="ORF">DFP72DRAFT_1172656</name>
</gene>
<reference evidence="2 3" key="1">
    <citation type="submission" date="2020-07" db="EMBL/GenBank/DDBJ databases">
        <title>Comparative genomics of pyrophilous fungi reveals a link between fire events and developmental genes.</title>
        <authorList>
            <consortium name="DOE Joint Genome Institute"/>
            <person name="Steindorff A.S."/>
            <person name="Carver A."/>
            <person name="Calhoun S."/>
            <person name="Stillman K."/>
            <person name="Liu H."/>
            <person name="Lipzen A."/>
            <person name="Pangilinan J."/>
            <person name="Labutti K."/>
            <person name="Bruns T.D."/>
            <person name="Grigoriev I.V."/>
        </authorList>
    </citation>
    <scope>NUCLEOTIDE SEQUENCE [LARGE SCALE GENOMIC DNA]</scope>
    <source>
        <strain evidence="2 3">CBS 144469</strain>
    </source>
</reference>
<evidence type="ECO:0000313" key="3">
    <source>
        <dbReference type="Proteomes" id="UP000521943"/>
    </source>
</evidence>
<accession>A0A8H6M0D7</accession>
<protein>
    <submittedName>
        <fullName evidence="2">Uncharacterized protein</fullName>
    </submittedName>
</protein>
<feature type="compositionally biased region" description="Polar residues" evidence="1">
    <location>
        <begin position="1"/>
        <end position="10"/>
    </location>
</feature>
<comment type="caution">
    <text evidence="2">The sequence shown here is derived from an EMBL/GenBank/DDBJ whole genome shotgun (WGS) entry which is preliminary data.</text>
</comment>
<feature type="compositionally biased region" description="Basic residues" evidence="1">
    <location>
        <begin position="240"/>
        <end position="254"/>
    </location>
</feature>